<feature type="region of interest" description="Disordered" evidence="3">
    <location>
        <begin position="1"/>
        <end position="63"/>
    </location>
</feature>
<dbReference type="PANTHER" id="PTHR23318">
    <property type="entry name" value="ATP SYNTHASE GAMMA-RELATED"/>
    <property type="match status" value="1"/>
</dbReference>
<dbReference type="Proteomes" id="UP000799118">
    <property type="component" value="Unassembled WGS sequence"/>
</dbReference>
<dbReference type="InterPro" id="IPR055236">
    <property type="entry name" value="EVH1_PP4R3"/>
</dbReference>
<accession>A0A6A4I255</accession>
<evidence type="ECO:0000259" key="5">
    <source>
        <dbReference type="Pfam" id="PF22972"/>
    </source>
</evidence>
<feature type="compositionally biased region" description="Low complexity" evidence="3">
    <location>
        <begin position="1135"/>
        <end position="1157"/>
    </location>
</feature>
<feature type="compositionally biased region" description="Gly residues" evidence="3">
    <location>
        <begin position="894"/>
        <end position="908"/>
    </location>
</feature>
<feature type="region of interest" description="Disordered" evidence="3">
    <location>
        <begin position="851"/>
        <end position="1106"/>
    </location>
</feature>
<evidence type="ECO:0000256" key="3">
    <source>
        <dbReference type="SAM" id="MobiDB-lite"/>
    </source>
</evidence>
<comment type="subcellular location">
    <subcellularLocation>
        <location evidence="1">Nucleus</location>
    </subcellularLocation>
</comment>
<feature type="compositionally biased region" description="Basic and acidic residues" evidence="3">
    <location>
        <begin position="47"/>
        <end position="59"/>
    </location>
</feature>
<dbReference type="Gene3D" id="2.30.29.30">
    <property type="entry name" value="Pleckstrin-homology domain (PH domain)/Phosphotyrosine-binding domain (PTB)"/>
    <property type="match status" value="1"/>
</dbReference>
<feature type="compositionally biased region" description="Low complexity" evidence="3">
    <location>
        <begin position="1243"/>
        <end position="1273"/>
    </location>
</feature>
<feature type="compositionally biased region" description="Low complexity" evidence="3">
    <location>
        <begin position="1201"/>
        <end position="1223"/>
    </location>
</feature>
<evidence type="ECO:0000313" key="6">
    <source>
        <dbReference type="EMBL" id="KAE9404829.1"/>
    </source>
</evidence>
<reference evidence="6" key="1">
    <citation type="journal article" date="2019" name="Environ. Microbiol.">
        <title>Fungal ecological strategies reflected in gene transcription - a case study of two litter decomposers.</title>
        <authorList>
            <person name="Barbi F."/>
            <person name="Kohler A."/>
            <person name="Barry K."/>
            <person name="Baskaran P."/>
            <person name="Daum C."/>
            <person name="Fauchery L."/>
            <person name="Ihrmark K."/>
            <person name="Kuo A."/>
            <person name="LaButti K."/>
            <person name="Lipzen A."/>
            <person name="Morin E."/>
            <person name="Grigoriev I.V."/>
            <person name="Henrissat B."/>
            <person name="Lindahl B."/>
            <person name="Martin F."/>
        </authorList>
    </citation>
    <scope>NUCLEOTIDE SEQUENCE</scope>
    <source>
        <strain evidence="6">JB14</strain>
    </source>
</reference>
<dbReference type="GO" id="GO:0072542">
    <property type="term" value="F:protein phosphatase activator activity"/>
    <property type="evidence" value="ECO:0007669"/>
    <property type="project" value="TreeGrafter"/>
</dbReference>
<dbReference type="GO" id="GO:0006974">
    <property type="term" value="P:DNA damage response"/>
    <property type="evidence" value="ECO:0007669"/>
    <property type="project" value="TreeGrafter"/>
</dbReference>
<dbReference type="PANTHER" id="PTHR23318:SF0">
    <property type="entry name" value="SERINE_THREONINE-PROTEIN PHOSPHATASE 4 REGULATORY SUBUNIT 3"/>
    <property type="match status" value="1"/>
</dbReference>
<feature type="compositionally biased region" description="Polar residues" evidence="3">
    <location>
        <begin position="1"/>
        <end position="10"/>
    </location>
</feature>
<proteinExistence type="predicted"/>
<dbReference type="InterPro" id="IPR051137">
    <property type="entry name" value="PP4R3-like"/>
</dbReference>
<evidence type="ECO:0000256" key="2">
    <source>
        <dbReference type="ARBA" id="ARBA00023242"/>
    </source>
</evidence>
<dbReference type="GO" id="GO:0030289">
    <property type="term" value="C:protein phosphatase 4 complex"/>
    <property type="evidence" value="ECO:0007669"/>
    <property type="project" value="TreeGrafter"/>
</dbReference>
<evidence type="ECO:0000256" key="1">
    <source>
        <dbReference type="ARBA" id="ARBA00004123"/>
    </source>
</evidence>
<feature type="compositionally biased region" description="Polar residues" evidence="3">
    <location>
        <begin position="1122"/>
        <end position="1133"/>
    </location>
</feature>
<feature type="compositionally biased region" description="Acidic residues" evidence="3">
    <location>
        <begin position="814"/>
        <end position="831"/>
    </location>
</feature>
<feature type="region of interest" description="Disordered" evidence="3">
    <location>
        <begin position="788"/>
        <end position="831"/>
    </location>
</feature>
<sequence>MDSQNQNGNELNDDASVDVDANAGGSGNEPLSLIVIPAATEEEQEREQELEHEQERELELEGEGDYLVNGDANDMKKVKVYELVGSRWVDRGTAFCFGHLSSDGSDALLTARSEKNIDEVILSTTIRATDVYQRQQETLIVWTEPGWGGLCAEFSDAEGCAEVWSFIVDVQRHLNGGEQHQQAQGQQPGSIALSESSSSSSPVLGADAATATIMRTGHLPTPHLGGVLDDIDKAIKILARTQPIKEKICEYILNEEYIRQLVDVLQQAEEKEMMLNDHGIYEQILQDEYFVHVCGMLEYDPDFPTHKANYRQLLGTRFHSPIPIRDPSILRKIHHTYRLQFLKDVVLARVLDDSTFNVINGCIIFNQIDIIQHVQQDTAFLKEVVKLFVDEARPATSTATMGTGDHRRAVIMLIQNLCVMGKNVQLPARLALFRTLVDRGVLFAVQWGLTQPESESESSSSPSLEILSSLLDHDLNGVRGHILKQVVAIEKERAVGNNGAEEAQTLLEVCVGVLTRPGASTAIQSQVGDALKVWLDVPLGSLALGMPSLPADDSTANGKHPSTRKDDPGTERFLDYFYKLCIRALFKPFWELPNWRDSATRLRLSRPQSNLYTHLCDLLYNFSLQHQFRSHFYLLSSGVLGQVATLMQAREKCLRHAAFRIFRLLLKLGNTNMMGHLNKIDAWKPILDLTIQESGVDKDKAGGASARRRDPWRDNLISCGCAEFWEYMRRENLKDPINFIMTKHESEIRLLAEAEGAGPGVAQHMGIGMGTGRFQLFIQRWEMNNEPMPENEEEDLEDSQKTHRGHTHGWPSREEEDYFNADDDDEDDQDDIDISIDYKFNDEFVPSISQSHTHAWSRGSGTGSPIPGANSLNGGLKRKRGRRMAVAGALAPGPGIGAGGGMGMGTGTGRHQRQHSQSHLHSSSLLPLPHVHVQQRQRPDQTQRPSIRQRQEQQQRQNQSQTRSSHLGTGGIGSLVDYGDEEDGEEISMDITESRSQSSSSSDSSNSSGASAAPPPSSPKPSHRQVSSTTKTSAPPGLTMVPEHPLEGGGAEGEDEDEQLEAAFSRSRPQSPAPGMMASLDALGPMHPSEKRRRSEEEEEEDGGMLERLAKKARAKAGGISLSLNSKNKNGISIGNVNGKGTRNGKTTTTTTVAATAPAGDLDPPKPQPAKKFKMKIGVAKVGVGSGSVLGSPSPSPSPSPSIVGFPSSPGSPSLSITTSTSSASDPETTSKSAPDPDPGPGADPSTLTPTSSTSSISALAPAAVSAAISTPVPSEPGAKDGDTG</sequence>
<protein>
    <submittedName>
        <fullName evidence="6">DUF625-domain-containing protein</fullName>
    </submittedName>
</protein>
<feature type="compositionally biased region" description="Low complexity" evidence="3">
    <location>
        <begin position="919"/>
        <end position="965"/>
    </location>
</feature>
<evidence type="ECO:0000313" key="7">
    <source>
        <dbReference type="Proteomes" id="UP000799118"/>
    </source>
</evidence>
<keyword evidence="7" id="KW-1185">Reference proteome</keyword>
<name>A0A6A4I255_9AGAR</name>
<keyword evidence="2" id="KW-0539">Nucleus</keyword>
<feature type="domain" description="Serine/threonine-protein phosphatase 4 regulatory subunit 3-like central" evidence="4">
    <location>
        <begin position="231"/>
        <end position="749"/>
    </location>
</feature>
<dbReference type="OrthoDB" id="27483at2759"/>
<feature type="region of interest" description="Disordered" evidence="3">
    <location>
        <begin position="177"/>
        <end position="203"/>
    </location>
</feature>
<gene>
    <name evidence="6" type="ORF">BT96DRAFT_988922</name>
</gene>
<dbReference type="EMBL" id="ML769413">
    <property type="protein sequence ID" value="KAE9404829.1"/>
    <property type="molecule type" value="Genomic_DNA"/>
</dbReference>
<feature type="compositionally biased region" description="Acidic residues" evidence="3">
    <location>
        <begin position="978"/>
        <end position="988"/>
    </location>
</feature>
<dbReference type="Pfam" id="PF22972">
    <property type="entry name" value="EVH1_PP4R3"/>
    <property type="match status" value="1"/>
</dbReference>
<organism evidence="6 7">
    <name type="scientific">Gymnopus androsaceus JB14</name>
    <dbReference type="NCBI Taxonomy" id="1447944"/>
    <lineage>
        <taxon>Eukaryota</taxon>
        <taxon>Fungi</taxon>
        <taxon>Dikarya</taxon>
        <taxon>Basidiomycota</taxon>
        <taxon>Agaricomycotina</taxon>
        <taxon>Agaricomycetes</taxon>
        <taxon>Agaricomycetidae</taxon>
        <taxon>Agaricales</taxon>
        <taxon>Marasmiineae</taxon>
        <taxon>Omphalotaceae</taxon>
        <taxon>Gymnopus</taxon>
    </lineage>
</organism>
<feature type="compositionally biased region" description="Polar residues" evidence="3">
    <location>
        <begin position="1024"/>
        <end position="1033"/>
    </location>
</feature>
<feature type="region of interest" description="Disordered" evidence="3">
    <location>
        <begin position="1121"/>
        <end position="1285"/>
    </location>
</feature>
<dbReference type="Pfam" id="PF04802">
    <property type="entry name" value="PP4R3"/>
    <property type="match status" value="1"/>
</dbReference>
<evidence type="ECO:0000259" key="4">
    <source>
        <dbReference type="Pfam" id="PF04802"/>
    </source>
</evidence>
<dbReference type="GO" id="GO:0005654">
    <property type="term" value="C:nucleoplasm"/>
    <property type="evidence" value="ECO:0007669"/>
    <property type="project" value="TreeGrafter"/>
</dbReference>
<dbReference type="InterPro" id="IPR011993">
    <property type="entry name" value="PH-like_dom_sf"/>
</dbReference>
<feature type="compositionally biased region" description="Low complexity" evidence="3">
    <location>
        <begin position="177"/>
        <end position="201"/>
    </location>
</feature>
<dbReference type="InterPro" id="IPR006887">
    <property type="entry name" value="P4R3-like_central_dom"/>
</dbReference>
<feature type="domain" description="PP4R3 EVH1-like" evidence="5">
    <location>
        <begin position="76"/>
        <end position="174"/>
    </location>
</feature>
<feature type="compositionally biased region" description="Polar residues" evidence="3">
    <location>
        <begin position="1224"/>
        <end position="1233"/>
    </location>
</feature>
<feature type="compositionally biased region" description="Low complexity" evidence="3">
    <location>
        <begin position="994"/>
        <end position="1012"/>
    </location>
</feature>